<keyword evidence="11" id="KW-1185">Reference proteome</keyword>
<feature type="signal peptide" evidence="7">
    <location>
        <begin position="1"/>
        <end position="27"/>
    </location>
</feature>
<dbReference type="AlphaFoldDB" id="A0A830B2Y0"/>
<evidence type="ECO:0000259" key="9">
    <source>
        <dbReference type="SMART" id="SM00848"/>
    </source>
</evidence>
<dbReference type="InterPro" id="IPR025661">
    <property type="entry name" value="Pept_asp_AS"/>
</dbReference>
<evidence type="ECO:0000259" key="8">
    <source>
        <dbReference type="SMART" id="SM00645"/>
    </source>
</evidence>
<evidence type="ECO:0000256" key="3">
    <source>
        <dbReference type="ARBA" id="ARBA00022729"/>
    </source>
</evidence>
<dbReference type="Pfam" id="PF00112">
    <property type="entry name" value="Peptidase_C1"/>
    <property type="match status" value="1"/>
</dbReference>
<evidence type="ECO:0000256" key="4">
    <source>
        <dbReference type="ARBA" id="ARBA00022801"/>
    </source>
</evidence>
<evidence type="ECO:0000256" key="5">
    <source>
        <dbReference type="ARBA" id="ARBA00022807"/>
    </source>
</evidence>
<comment type="similarity">
    <text evidence="1">Belongs to the peptidase C1 family.</text>
</comment>
<gene>
    <name evidence="10" type="ORF">PHJA_000114400</name>
</gene>
<comment type="caution">
    <text evidence="10">The sequence shown here is derived from an EMBL/GenBank/DDBJ whole genome shotgun (WGS) entry which is preliminary data.</text>
</comment>
<evidence type="ECO:0000256" key="6">
    <source>
        <dbReference type="ARBA" id="ARBA00023157"/>
    </source>
</evidence>
<dbReference type="EMBL" id="BMAC01000011">
    <property type="protein sequence ID" value="GFP79709.1"/>
    <property type="molecule type" value="Genomic_DNA"/>
</dbReference>
<dbReference type="InterPro" id="IPR013128">
    <property type="entry name" value="Peptidase_C1A"/>
</dbReference>
<evidence type="ECO:0000256" key="7">
    <source>
        <dbReference type="SAM" id="SignalP"/>
    </source>
</evidence>
<feature type="domain" description="Cathepsin propeptide inhibitor" evidence="9">
    <location>
        <begin position="40"/>
        <end position="97"/>
    </location>
</feature>
<dbReference type="Gene3D" id="3.90.70.10">
    <property type="entry name" value="Cysteine proteinases"/>
    <property type="match status" value="1"/>
</dbReference>
<dbReference type="InterPro" id="IPR000668">
    <property type="entry name" value="Peptidase_C1A_C"/>
</dbReference>
<evidence type="ECO:0000313" key="11">
    <source>
        <dbReference type="Proteomes" id="UP000653305"/>
    </source>
</evidence>
<dbReference type="SMART" id="SM00848">
    <property type="entry name" value="Inhibitor_I29"/>
    <property type="match status" value="1"/>
</dbReference>
<dbReference type="PROSITE" id="PS00139">
    <property type="entry name" value="THIOL_PROTEASE_CYS"/>
    <property type="match status" value="1"/>
</dbReference>
<dbReference type="GO" id="GO:0008234">
    <property type="term" value="F:cysteine-type peptidase activity"/>
    <property type="evidence" value="ECO:0007669"/>
    <property type="project" value="UniProtKB-KW"/>
</dbReference>
<dbReference type="SMART" id="SM00645">
    <property type="entry name" value="Pept_C1"/>
    <property type="match status" value="1"/>
</dbReference>
<dbReference type="InterPro" id="IPR013201">
    <property type="entry name" value="Prot_inhib_I29"/>
</dbReference>
<keyword evidence="4" id="KW-0378">Hydrolase</keyword>
<dbReference type="PRINTS" id="PR00705">
    <property type="entry name" value="PAPAIN"/>
</dbReference>
<evidence type="ECO:0000256" key="1">
    <source>
        <dbReference type="ARBA" id="ARBA00008455"/>
    </source>
</evidence>
<dbReference type="Pfam" id="PF08246">
    <property type="entry name" value="Inhibitor_I29"/>
    <property type="match status" value="1"/>
</dbReference>
<dbReference type="FunFam" id="3.90.70.10:FF:000023">
    <property type="entry name" value="Senescence-specific cysteine protease SAG39"/>
    <property type="match status" value="1"/>
</dbReference>
<keyword evidence="2 10" id="KW-0645">Protease</keyword>
<dbReference type="SUPFAM" id="SSF54001">
    <property type="entry name" value="Cysteine proteinases"/>
    <property type="match status" value="1"/>
</dbReference>
<dbReference type="CDD" id="cd02248">
    <property type="entry name" value="Peptidase_C1A"/>
    <property type="match status" value="1"/>
</dbReference>
<name>A0A830B2Y0_9LAMI</name>
<sequence length="340" mass="37013">MALEPLCKLILAAIIVLLAMWASQATARTMPDALTLAEKHEKWMSEFGRTYKEEAEKATRFKIFKENLAYIESFNEAGAKPYKLALNLFADRTNEEFQAYRNGYIVGPGSKSSTSFKYANVTDVPNSIDWIKKGAVTDVKNQGNCGSCWAFSAVAATEGINQIKTGELISLSEQELIDCDTTQNTGCSGGNANLAFEFIVNNQGLTRESDYPYQQADNTCNTMGSSHVAKITGYEKVPANSESALLNAVANQPVSVAIEGSGPAFKFYSSGVFVGECGTQHNHAVTVVGYGETEDGTKYWLVKNSWGANWGEKGYIRMKRDVDDAEGLCGIAMHASYPIA</sequence>
<keyword evidence="5" id="KW-0788">Thiol protease</keyword>
<keyword evidence="3 7" id="KW-0732">Signal</keyword>
<dbReference type="InterPro" id="IPR000169">
    <property type="entry name" value="Pept_cys_AS"/>
</dbReference>
<dbReference type="PANTHER" id="PTHR12411">
    <property type="entry name" value="CYSTEINE PROTEASE FAMILY C1-RELATED"/>
    <property type="match status" value="1"/>
</dbReference>
<organism evidence="10 11">
    <name type="scientific">Phtheirospermum japonicum</name>
    <dbReference type="NCBI Taxonomy" id="374723"/>
    <lineage>
        <taxon>Eukaryota</taxon>
        <taxon>Viridiplantae</taxon>
        <taxon>Streptophyta</taxon>
        <taxon>Embryophyta</taxon>
        <taxon>Tracheophyta</taxon>
        <taxon>Spermatophyta</taxon>
        <taxon>Magnoliopsida</taxon>
        <taxon>eudicotyledons</taxon>
        <taxon>Gunneridae</taxon>
        <taxon>Pentapetalae</taxon>
        <taxon>asterids</taxon>
        <taxon>lamiids</taxon>
        <taxon>Lamiales</taxon>
        <taxon>Orobanchaceae</taxon>
        <taxon>Orobanchaceae incertae sedis</taxon>
        <taxon>Phtheirospermum</taxon>
    </lineage>
</organism>
<protein>
    <submittedName>
        <fullName evidence="10">Senescence-specific cysteine protease sag39</fullName>
    </submittedName>
</protein>
<keyword evidence="6" id="KW-1015">Disulfide bond</keyword>
<evidence type="ECO:0000313" key="10">
    <source>
        <dbReference type="EMBL" id="GFP79709.1"/>
    </source>
</evidence>
<dbReference type="OrthoDB" id="10253408at2759"/>
<accession>A0A830B2Y0</accession>
<dbReference type="InterPro" id="IPR039417">
    <property type="entry name" value="Peptidase_C1A_papain-like"/>
</dbReference>
<feature type="domain" description="Peptidase C1A papain C-terminal" evidence="8">
    <location>
        <begin position="124"/>
        <end position="339"/>
    </location>
</feature>
<dbReference type="InterPro" id="IPR038765">
    <property type="entry name" value="Papain-like_cys_pep_sf"/>
</dbReference>
<feature type="chain" id="PRO_5032377554" evidence="7">
    <location>
        <begin position="28"/>
        <end position="340"/>
    </location>
</feature>
<dbReference type="Proteomes" id="UP000653305">
    <property type="component" value="Unassembled WGS sequence"/>
</dbReference>
<dbReference type="GO" id="GO:0006508">
    <property type="term" value="P:proteolysis"/>
    <property type="evidence" value="ECO:0007669"/>
    <property type="project" value="UniProtKB-KW"/>
</dbReference>
<dbReference type="PROSITE" id="PS00640">
    <property type="entry name" value="THIOL_PROTEASE_ASN"/>
    <property type="match status" value="1"/>
</dbReference>
<proteinExistence type="inferred from homology"/>
<reference evidence="10" key="1">
    <citation type="submission" date="2020-07" db="EMBL/GenBank/DDBJ databases">
        <title>Ethylene signaling mediates host invasion by parasitic plants.</title>
        <authorList>
            <person name="Yoshida S."/>
        </authorList>
    </citation>
    <scope>NUCLEOTIDE SEQUENCE</scope>
    <source>
        <strain evidence="10">Okayama</strain>
    </source>
</reference>
<evidence type="ECO:0000256" key="2">
    <source>
        <dbReference type="ARBA" id="ARBA00022670"/>
    </source>
</evidence>